<evidence type="ECO:0000256" key="1">
    <source>
        <dbReference type="ARBA" id="ARBA00009431"/>
    </source>
</evidence>
<dbReference type="Pfam" id="PF00450">
    <property type="entry name" value="Peptidase_S10"/>
    <property type="match status" value="1"/>
</dbReference>
<organism evidence="7 8">
    <name type="scientific">Mycena rosella</name>
    <name type="common">Pink bonnet</name>
    <name type="synonym">Agaricus rosellus</name>
    <dbReference type="NCBI Taxonomy" id="1033263"/>
    <lineage>
        <taxon>Eukaryota</taxon>
        <taxon>Fungi</taxon>
        <taxon>Dikarya</taxon>
        <taxon>Basidiomycota</taxon>
        <taxon>Agaricomycotina</taxon>
        <taxon>Agaricomycetes</taxon>
        <taxon>Agaricomycetidae</taxon>
        <taxon>Agaricales</taxon>
        <taxon>Marasmiineae</taxon>
        <taxon>Mycenaceae</taxon>
        <taxon>Mycena</taxon>
    </lineage>
</organism>
<evidence type="ECO:0000256" key="4">
    <source>
        <dbReference type="ARBA" id="ARBA00022670"/>
    </source>
</evidence>
<name>A0AAD7C6V6_MYCRO</name>
<dbReference type="Gene3D" id="3.40.50.1820">
    <property type="entry name" value="alpha/beta hydrolase"/>
    <property type="match status" value="1"/>
</dbReference>
<dbReference type="SUPFAM" id="SSF53474">
    <property type="entry name" value="alpha/beta-Hydrolases"/>
    <property type="match status" value="1"/>
</dbReference>
<evidence type="ECO:0000256" key="3">
    <source>
        <dbReference type="ARBA" id="ARBA00022645"/>
    </source>
</evidence>
<sequence length="507" mass="55222">MRSVHPMGCRINSPIKGEFWNSDASDFEPSTPRGYLEMFNPYAQGGWTNTANPNAGSSGRSVPQPSIFGALPYPTPISSPTFLTFRFTSCSPTLLDSTVTGPKSRTFFRVKTDSPTVGFSVIHDSANQPVVIIEWSKHPIVEIRNILSKRQTSHWQALSAEKSYRTMSALGKTFVWAPDGKYICLYSAGLGVPQIYARVFREDGEVALELTQEAVQIGLLELCVTAALLLQSGRRSITLVATELVDYGRLQAATGVGVFAPVGTLDVLSNAAFNPLTHPLFQNHGVRIKQSTFCDGTEVRHNHGGAYTGYIDVGVRHLFFYFFESRGNPDVYNVIFGTTGGPRCSSGIGLLLQLGPCRVVDADRGPVFHPESLNSDAILIDQPIGVGFSYADFNETMSTTEETAADVAAFVAIFFAHFSKFQGRRYLPGFASTVYDNNPRLVAAGFAPINISSVMIGNGLTDVPSMVPAWVDVQCSPVSIFPVQDIGTCIDMQERVRPSVDTLKNEN</sequence>
<proteinExistence type="inferred from homology"/>
<accession>A0AAD7C6V6</accession>
<keyword evidence="8" id="KW-1185">Reference proteome</keyword>
<dbReference type="PANTHER" id="PTHR11802">
    <property type="entry name" value="SERINE PROTEASE FAMILY S10 SERINE CARBOXYPEPTIDASE"/>
    <property type="match status" value="1"/>
</dbReference>
<dbReference type="GO" id="GO:0004185">
    <property type="term" value="F:serine-type carboxypeptidase activity"/>
    <property type="evidence" value="ECO:0007669"/>
    <property type="project" value="UniProtKB-EC"/>
</dbReference>
<dbReference type="GO" id="GO:0000324">
    <property type="term" value="C:fungal-type vacuole"/>
    <property type="evidence" value="ECO:0007669"/>
    <property type="project" value="TreeGrafter"/>
</dbReference>
<dbReference type="InterPro" id="IPR029058">
    <property type="entry name" value="AB_hydrolase_fold"/>
</dbReference>
<evidence type="ECO:0000256" key="5">
    <source>
        <dbReference type="ARBA" id="ARBA00022801"/>
    </source>
</evidence>
<dbReference type="EMBL" id="JARKIE010000421">
    <property type="protein sequence ID" value="KAJ7640913.1"/>
    <property type="molecule type" value="Genomic_DNA"/>
</dbReference>
<keyword evidence="4" id="KW-0645">Protease</keyword>
<dbReference type="Proteomes" id="UP001221757">
    <property type="component" value="Unassembled WGS sequence"/>
</dbReference>
<gene>
    <name evidence="7" type="ORF">B0H17DRAFT_1216476</name>
</gene>
<dbReference type="AlphaFoldDB" id="A0AAD7C6V6"/>
<evidence type="ECO:0000256" key="6">
    <source>
        <dbReference type="ARBA" id="ARBA00023180"/>
    </source>
</evidence>
<evidence type="ECO:0000256" key="2">
    <source>
        <dbReference type="ARBA" id="ARBA00012446"/>
    </source>
</evidence>
<comment type="similarity">
    <text evidence="1">Belongs to the peptidase S10 family.</text>
</comment>
<evidence type="ECO:0000313" key="7">
    <source>
        <dbReference type="EMBL" id="KAJ7640913.1"/>
    </source>
</evidence>
<comment type="caution">
    <text evidence="7">The sequence shown here is derived from an EMBL/GenBank/DDBJ whole genome shotgun (WGS) entry which is preliminary data.</text>
</comment>
<dbReference type="PANTHER" id="PTHR11802:SF113">
    <property type="entry name" value="SERINE CARBOXYPEPTIDASE CTSA-4.1"/>
    <property type="match status" value="1"/>
</dbReference>
<dbReference type="InterPro" id="IPR001563">
    <property type="entry name" value="Peptidase_S10"/>
</dbReference>
<keyword evidence="3" id="KW-0121">Carboxypeptidase</keyword>
<keyword evidence="6" id="KW-0325">Glycoprotein</keyword>
<keyword evidence="5 7" id="KW-0378">Hydrolase</keyword>
<protein>
    <recommendedName>
        <fullName evidence="2">carboxypeptidase C</fullName>
        <ecNumber evidence="2">3.4.16.5</ecNumber>
    </recommendedName>
</protein>
<evidence type="ECO:0000313" key="8">
    <source>
        <dbReference type="Proteomes" id="UP001221757"/>
    </source>
</evidence>
<dbReference type="EC" id="3.4.16.5" evidence="2"/>
<dbReference type="GO" id="GO:0006508">
    <property type="term" value="P:proteolysis"/>
    <property type="evidence" value="ECO:0007669"/>
    <property type="project" value="UniProtKB-KW"/>
</dbReference>
<reference evidence="7" key="1">
    <citation type="submission" date="2023-03" db="EMBL/GenBank/DDBJ databases">
        <title>Massive genome expansion in bonnet fungi (Mycena s.s.) driven by repeated elements and novel gene families across ecological guilds.</title>
        <authorList>
            <consortium name="Lawrence Berkeley National Laboratory"/>
            <person name="Harder C.B."/>
            <person name="Miyauchi S."/>
            <person name="Viragh M."/>
            <person name="Kuo A."/>
            <person name="Thoen E."/>
            <person name="Andreopoulos B."/>
            <person name="Lu D."/>
            <person name="Skrede I."/>
            <person name="Drula E."/>
            <person name="Henrissat B."/>
            <person name="Morin E."/>
            <person name="Kohler A."/>
            <person name="Barry K."/>
            <person name="LaButti K."/>
            <person name="Morin E."/>
            <person name="Salamov A."/>
            <person name="Lipzen A."/>
            <person name="Mereny Z."/>
            <person name="Hegedus B."/>
            <person name="Baldrian P."/>
            <person name="Stursova M."/>
            <person name="Weitz H."/>
            <person name="Taylor A."/>
            <person name="Grigoriev I.V."/>
            <person name="Nagy L.G."/>
            <person name="Martin F."/>
            <person name="Kauserud H."/>
        </authorList>
    </citation>
    <scope>NUCLEOTIDE SEQUENCE</scope>
    <source>
        <strain evidence="7">CBHHK067</strain>
    </source>
</reference>